<protein>
    <recommendedName>
        <fullName evidence="2">J domain-containing protein</fullName>
    </recommendedName>
</protein>
<dbReference type="SMART" id="SM00271">
    <property type="entry name" value="DnaJ"/>
    <property type="match status" value="1"/>
</dbReference>
<dbReference type="STRING" id="363999.A0A439D495"/>
<dbReference type="Pfam" id="PF00226">
    <property type="entry name" value="DnaJ"/>
    <property type="match status" value="1"/>
</dbReference>
<dbReference type="CDD" id="cd06257">
    <property type="entry name" value="DnaJ"/>
    <property type="match status" value="1"/>
</dbReference>
<proteinExistence type="predicted"/>
<organism evidence="3 4">
    <name type="scientific">Xylaria grammica</name>
    <dbReference type="NCBI Taxonomy" id="363999"/>
    <lineage>
        <taxon>Eukaryota</taxon>
        <taxon>Fungi</taxon>
        <taxon>Dikarya</taxon>
        <taxon>Ascomycota</taxon>
        <taxon>Pezizomycotina</taxon>
        <taxon>Sordariomycetes</taxon>
        <taxon>Xylariomycetidae</taxon>
        <taxon>Xylariales</taxon>
        <taxon>Xylariaceae</taxon>
        <taxon>Xylaria</taxon>
    </lineage>
</organism>
<evidence type="ECO:0000313" key="3">
    <source>
        <dbReference type="EMBL" id="RWA09235.1"/>
    </source>
</evidence>
<evidence type="ECO:0000313" key="4">
    <source>
        <dbReference type="Proteomes" id="UP000286045"/>
    </source>
</evidence>
<evidence type="ECO:0000259" key="2">
    <source>
        <dbReference type="PROSITE" id="PS50076"/>
    </source>
</evidence>
<evidence type="ECO:0000256" key="1">
    <source>
        <dbReference type="ARBA" id="ARBA00023186"/>
    </source>
</evidence>
<dbReference type="AlphaFoldDB" id="A0A439D495"/>
<dbReference type="GO" id="GO:0051787">
    <property type="term" value="F:misfolded protein binding"/>
    <property type="evidence" value="ECO:0007669"/>
    <property type="project" value="TreeGrafter"/>
</dbReference>
<gene>
    <name evidence="3" type="ORF">EKO27_g5853</name>
</gene>
<dbReference type="GO" id="GO:0051087">
    <property type="term" value="F:protein-folding chaperone binding"/>
    <property type="evidence" value="ECO:0007669"/>
    <property type="project" value="TreeGrafter"/>
</dbReference>
<reference evidence="3 4" key="1">
    <citation type="submission" date="2018-12" db="EMBL/GenBank/DDBJ databases">
        <title>Draft genome sequence of Xylaria grammica IHI A82.</title>
        <authorList>
            <person name="Buettner E."/>
            <person name="Kellner H."/>
        </authorList>
    </citation>
    <scope>NUCLEOTIDE SEQUENCE [LARGE SCALE GENOMIC DNA]</scope>
    <source>
        <strain evidence="3 4">IHI A82</strain>
    </source>
</reference>
<sequence>MFSRTADYYGILGVGMGASDQELRTAYRRLARIHHPDKNKGNEEVRQAFEVLKDPLKRWSYNWSYQPTTFPSPHGANVPRSTQESTALSTTVNTYNNYGTDDIYAQYNNVPDEHHYARYGSSSRGGQYPWYGNNNVDEGSYTRYDYSGLGYLEIFAQMEESRRREARKQEEAERQAWNRTWDTNWYSERAQGPYSSNTGVPYYPQYDYIPAPPSPPPAMYPQPGPTHYPFNYNWGGGWPTYDPNTTPWYQYRG</sequence>
<dbReference type="PRINTS" id="PR00625">
    <property type="entry name" value="JDOMAIN"/>
</dbReference>
<accession>A0A439D495</accession>
<dbReference type="InterPro" id="IPR036869">
    <property type="entry name" value="J_dom_sf"/>
</dbReference>
<keyword evidence="1" id="KW-0143">Chaperone</keyword>
<dbReference type="EMBL" id="RYZI01000162">
    <property type="protein sequence ID" value="RWA09235.1"/>
    <property type="molecule type" value="Genomic_DNA"/>
</dbReference>
<comment type="caution">
    <text evidence="3">The sequence shown here is derived from an EMBL/GenBank/DDBJ whole genome shotgun (WGS) entry which is preliminary data.</text>
</comment>
<dbReference type="Proteomes" id="UP000286045">
    <property type="component" value="Unassembled WGS sequence"/>
</dbReference>
<dbReference type="GO" id="GO:0005783">
    <property type="term" value="C:endoplasmic reticulum"/>
    <property type="evidence" value="ECO:0007669"/>
    <property type="project" value="TreeGrafter"/>
</dbReference>
<dbReference type="PANTHER" id="PTHR44360">
    <property type="entry name" value="DNAJ HOMOLOG SUBFAMILY B MEMBER 9"/>
    <property type="match status" value="1"/>
</dbReference>
<dbReference type="InterPro" id="IPR051948">
    <property type="entry name" value="Hsp70_co-chaperone_J-domain"/>
</dbReference>
<feature type="domain" description="J" evidence="2">
    <location>
        <begin position="7"/>
        <end position="65"/>
    </location>
</feature>
<dbReference type="InterPro" id="IPR001623">
    <property type="entry name" value="DnaJ_domain"/>
</dbReference>
<dbReference type="PROSITE" id="PS50076">
    <property type="entry name" value="DNAJ_2"/>
    <property type="match status" value="1"/>
</dbReference>
<dbReference type="Gene3D" id="1.10.287.110">
    <property type="entry name" value="DnaJ domain"/>
    <property type="match status" value="1"/>
</dbReference>
<dbReference type="SUPFAM" id="SSF46565">
    <property type="entry name" value="Chaperone J-domain"/>
    <property type="match status" value="1"/>
</dbReference>
<keyword evidence="4" id="KW-1185">Reference proteome</keyword>
<dbReference type="GO" id="GO:0036503">
    <property type="term" value="P:ERAD pathway"/>
    <property type="evidence" value="ECO:0007669"/>
    <property type="project" value="TreeGrafter"/>
</dbReference>
<dbReference type="PANTHER" id="PTHR44360:SF1">
    <property type="entry name" value="DNAJ HOMOLOG SUBFAMILY B MEMBER 9"/>
    <property type="match status" value="1"/>
</dbReference>
<name>A0A439D495_9PEZI</name>